<keyword evidence="7 9" id="KW-0030">Aminoacyl-tRNA synthetase</keyword>
<dbReference type="SUPFAM" id="SSF52374">
    <property type="entry name" value="Nucleotidylyl transferase"/>
    <property type="match status" value="1"/>
</dbReference>
<dbReference type="GO" id="GO:0005524">
    <property type="term" value="F:ATP binding"/>
    <property type="evidence" value="ECO:0007669"/>
    <property type="project" value="UniProtKB-KW"/>
</dbReference>
<dbReference type="FunFam" id="1.10.730.10:FF:000006">
    <property type="entry name" value="Arginyl-tRNA synthetase 2, mitochondrial"/>
    <property type="match status" value="1"/>
</dbReference>
<keyword evidence="12" id="KW-1185">Reference proteome</keyword>
<keyword evidence="5 9" id="KW-0067">ATP-binding</keyword>
<dbReference type="GO" id="GO:0006420">
    <property type="term" value="P:arginyl-tRNA aminoacylation"/>
    <property type="evidence" value="ECO:0007669"/>
    <property type="project" value="InterPro"/>
</dbReference>
<dbReference type="AlphaFoldDB" id="A0A4P9XHQ2"/>
<dbReference type="Gene3D" id="1.10.730.10">
    <property type="entry name" value="Isoleucyl-tRNA Synthetase, Domain 1"/>
    <property type="match status" value="1"/>
</dbReference>
<evidence type="ECO:0000256" key="4">
    <source>
        <dbReference type="ARBA" id="ARBA00022741"/>
    </source>
</evidence>
<evidence type="ECO:0000256" key="2">
    <source>
        <dbReference type="ARBA" id="ARBA00012837"/>
    </source>
</evidence>
<accession>A0A4P9XHQ2</accession>
<name>A0A4P9XHQ2_9FUNG</name>
<evidence type="ECO:0000313" key="12">
    <source>
        <dbReference type="Proteomes" id="UP000271241"/>
    </source>
</evidence>
<sequence length="347" mass="39799">MEDGDEEALALWRRFRDVSIEQIKLTYERLNVRFDVYSGESQVNDGMRQAMKLLEEKNLLKDSDGAKIIDLEKYKLGVSVVEKRDGTTLYITRDIGAAIERYQKYNFDEMYYIVASQQDLHLKQLFKTLELLELPWAKNCQHINFGLVKGMSTRKGTAVFLDNILNDTRDSMHNVMKQNEERYAKTANPERVADVIGVSAVVVQDMAARRIKNYEFNWQRMFSFEGDTGPYLQYAHTRLCSIERNAKVTVNPNADVTLLTEKAALDLVEQIARYPDLLLATRKSMEPCNVVTYALQLSHLVSSALESLWVVGQEQPVAEARLLLYWSARQTLGNALRLIGLTPLEQM</sequence>
<evidence type="ECO:0000256" key="8">
    <source>
        <dbReference type="ARBA" id="ARBA00049339"/>
    </source>
</evidence>
<proteinExistence type="inferred from homology"/>
<dbReference type="GO" id="GO:0005739">
    <property type="term" value="C:mitochondrion"/>
    <property type="evidence" value="ECO:0007669"/>
    <property type="project" value="TreeGrafter"/>
</dbReference>
<comment type="catalytic activity">
    <reaction evidence="8">
        <text>tRNA(Arg) + L-arginine + ATP = L-arginyl-tRNA(Arg) + AMP + diphosphate</text>
        <dbReference type="Rhea" id="RHEA:20301"/>
        <dbReference type="Rhea" id="RHEA-COMP:9658"/>
        <dbReference type="Rhea" id="RHEA-COMP:9673"/>
        <dbReference type="ChEBI" id="CHEBI:30616"/>
        <dbReference type="ChEBI" id="CHEBI:32682"/>
        <dbReference type="ChEBI" id="CHEBI:33019"/>
        <dbReference type="ChEBI" id="CHEBI:78442"/>
        <dbReference type="ChEBI" id="CHEBI:78513"/>
        <dbReference type="ChEBI" id="CHEBI:456215"/>
        <dbReference type="EC" id="6.1.1.19"/>
    </reaction>
</comment>
<dbReference type="NCBIfam" id="TIGR00456">
    <property type="entry name" value="argS"/>
    <property type="match status" value="1"/>
</dbReference>
<keyword evidence="3 9" id="KW-0436">Ligase</keyword>
<feature type="domain" description="DALR anticodon binding" evidence="10">
    <location>
        <begin position="232"/>
        <end position="347"/>
    </location>
</feature>
<dbReference type="PANTHER" id="PTHR11956:SF11">
    <property type="entry name" value="ARGININE--TRNA LIGASE, MITOCHONDRIAL-RELATED"/>
    <property type="match status" value="1"/>
</dbReference>
<dbReference type="GO" id="GO:0032543">
    <property type="term" value="P:mitochondrial translation"/>
    <property type="evidence" value="ECO:0007669"/>
    <property type="project" value="TreeGrafter"/>
</dbReference>
<dbReference type="CDD" id="cd07956">
    <property type="entry name" value="Anticodon_Ia_Arg"/>
    <property type="match status" value="1"/>
</dbReference>
<organism evidence="11 12">
    <name type="scientific">Thamnocephalis sphaerospora</name>
    <dbReference type="NCBI Taxonomy" id="78915"/>
    <lineage>
        <taxon>Eukaryota</taxon>
        <taxon>Fungi</taxon>
        <taxon>Fungi incertae sedis</taxon>
        <taxon>Zoopagomycota</taxon>
        <taxon>Zoopagomycotina</taxon>
        <taxon>Zoopagomycetes</taxon>
        <taxon>Zoopagales</taxon>
        <taxon>Sigmoideomycetaceae</taxon>
        <taxon>Thamnocephalis</taxon>
    </lineage>
</organism>
<reference evidence="12" key="1">
    <citation type="journal article" date="2018" name="Nat. Microbiol.">
        <title>Leveraging single-cell genomics to expand the fungal tree of life.</title>
        <authorList>
            <person name="Ahrendt S.R."/>
            <person name="Quandt C.A."/>
            <person name="Ciobanu D."/>
            <person name="Clum A."/>
            <person name="Salamov A."/>
            <person name="Andreopoulos B."/>
            <person name="Cheng J.F."/>
            <person name="Woyke T."/>
            <person name="Pelin A."/>
            <person name="Henrissat B."/>
            <person name="Reynolds N.K."/>
            <person name="Benny G.L."/>
            <person name="Smith M.E."/>
            <person name="James T.Y."/>
            <person name="Grigoriev I.V."/>
        </authorList>
    </citation>
    <scope>NUCLEOTIDE SEQUENCE [LARGE SCALE GENOMIC DNA]</scope>
    <source>
        <strain evidence="12">RSA 1356</strain>
    </source>
</reference>
<keyword evidence="4 9" id="KW-0547">Nucleotide-binding</keyword>
<dbReference type="InterPro" id="IPR014729">
    <property type="entry name" value="Rossmann-like_a/b/a_fold"/>
</dbReference>
<keyword evidence="6 9" id="KW-0648">Protein biosynthesis</keyword>
<dbReference type="OrthoDB" id="68056at2759"/>
<dbReference type="InterPro" id="IPR035684">
    <property type="entry name" value="ArgRS_core"/>
</dbReference>
<dbReference type="STRING" id="78915.A0A4P9XHQ2"/>
<protein>
    <recommendedName>
        <fullName evidence="2">arginine--tRNA ligase</fullName>
        <ecNumber evidence="2">6.1.1.19</ecNumber>
    </recommendedName>
</protein>
<dbReference type="Proteomes" id="UP000271241">
    <property type="component" value="Unassembled WGS sequence"/>
</dbReference>
<evidence type="ECO:0000259" key="10">
    <source>
        <dbReference type="SMART" id="SM00836"/>
    </source>
</evidence>
<dbReference type="InterPro" id="IPR008909">
    <property type="entry name" value="DALR_anticod-bd"/>
</dbReference>
<dbReference type="PANTHER" id="PTHR11956">
    <property type="entry name" value="ARGINYL-TRNA SYNTHETASE"/>
    <property type="match status" value="1"/>
</dbReference>
<dbReference type="GO" id="GO:0004814">
    <property type="term" value="F:arginine-tRNA ligase activity"/>
    <property type="evidence" value="ECO:0007669"/>
    <property type="project" value="UniProtKB-EC"/>
</dbReference>
<evidence type="ECO:0000256" key="7">
    <source>
        <dbReference type="ARBA" id="ARBA00023146"/>
    </source>
</evidence>
<evidence type="ECO:0000256" key="1">
    <source>
        <dbReference type="ARBA" id="ARBA00005594"/>
    </source>
</evidence>
<evidence type="ECO:0000313" key="11">
    <source>
        <dbReference type="EMBL" id="RKP05223.1"/>
    </source>
</evidence>
<dbReference type="EC" id="6.1.1.19" evidence="2"/>
<dbReference type="InterPro" id="IPR009080">
    <property type="entry name" value="tRNAsynth_Ia_anticodon-bd"/>
</dbReference>
<dbReference type="Pfam" id="PF00750">
    <property type="entry name" value="tRNA-synt_1d"/>
    <property type="match status" value="1"/>
</dbReference>
<evidence type="ECO:0000256" key="5">
    <source>
        <dbReference type="ARBA" id="ARBA00022840"/>
    </source>
</evidence>
<dbReference type="SMART" id="SM00836">
    <property type="entry name" value="DALR_1"/>
    <property type="match status" value="1"/>
</dbReference>
<dbReference type="SUPFAM" id="SSF47323">
    <property type="entry name" value="Anticodon-binding domain of a subclass of class I aminoacyl-tRNA synthetases"/>
    <property type="match status" value="1"/>
</dbReference>
<dbReference type="InterPro" id="IPR001278">
    <property type="entry name" value="Arg-tRNA-ligase"/>
</dbReference>
<comment type="similarity">
    <text evidence="1 9">Belongs to the class-I aminoacyl-tRNA synthetase family.</text>
</comment>
<evidence type="ECO:0000256" key="9">
    <source>
        <dbReference type="RuleBase" id="RU363038"/>
    </source>
</evidence>
<gene>
    <name evidence="11" type="ORF">THASP1DRAFT_35371</name>
</gene>
<dbReference type="Gene3D" id="3.40.50.620">
    <property type="entry name" value="HUPs"/>
    <property type="match status" value="1"/>
</dbReference>
<evidence type="ECO:0000256" key="6">
    <source>
        <dbReference type="ARBA" id="ARBA00022917"/>
    </source>
</evidence>
<evidence type="ECO:0000256" key="3">
    <source>
        <dbReference type="ARBA" id="ARBA00022598"/>
    </source>
</evidence>
<dbReference type="EMBL" id="KZ993211">
    <property type="protein sequence ID" value="RKP05223.1"/>
    <property type="molecule type" value="Genomic_DNA"/>
</dbReference>
<dbReference type="Pfam" id="PF05746">
    <property type="entry name" value="DALR_1"/>
    <property type="match status" value="1"/>
</dbReference>